<dbReference type="CDD" id="cd17033">
    <property type="entry name" value="DR1245-like"/>
    <property type="match status" value="1"/>
</dbReference>
<dbReference type="AlphaFoldDB" id="E1IIR0"/>
<evidence type="ECO:0000313" key="2">
    <source>
        <dbReference type="Proteomes" id="UP000054010"/>
    </source>
</evidence>
<dbReference type="HOGENOM" id="CLU_118111_0_0_0"/>
<dbReference type="eggNOG" id="COG5465">
    <property type="taxonomic scope" value="Bacteria"/>
</dbReference>
<sequence>MGDSAAETSAGPTPLATLATFLTADGWRPQRIVGRRAFALTYVGENGNLTCLAELRTEAQQLICYALAPLVVPPAMLATVAEFLTRANYGTYIGNFELDYRSGEVRCKSSIDFEGEILTERLIRNTIYPAVRLMDTYLPGLVRVITKGVAPREAINEIEQS</sequence>
<dbReference type="Proteomes" id="UP000054010">
    <property type="component" value="Unassembled WGS sequence"/>
</dbReference>
<reference evidence="1 2" key="1">
    <citation type="journal article" date="2011" name="J. Bacteriol.">
        <title>Draft genome sequence of the anoxygenic filamentous phototrophic bacterium Oscillochloris trichoides subsp. DG-6.</title>
        <authorList>
            <person name="Kuznetsov B.B."/>
            <person name="Ivanovsky R.N."/>
            <person name="Keppen O.I."/>
            <person name="Sukhacheva M.V."/>
            <person name="Bumazhkin B.K."/>
            <person name="Patutina E.O."/>
            <person name="Beletsky A.V."/>
            <person name="Mardanov A.V."/>
            <person name="Baslerov R.V."/>
            <person name="Panteleeva A.N."/>
            <person name="Kolganova T.V."/>
            <person name="Ravin N.V."/>
            <person name="Skryabin K.G."/>
        </authorList>
    </citation>
    <scope>NUCLEOTIDE SEQUENCE [LARGE SCALE GENOMIC DNA]</scope>
    <source>
        <strain evidence="1 2">DG-6</strain>
    </source>
</reference>
<evidence type="ECO:0008006" key="3">
    <source>
        <dbReference type="Google" id="ProtNLM"/>
    </source>
</evidence>
<proteinExistence type="predicted"/>
<dbReference type="OrthoDB" id="5192220at2"/>
<dbReference type="Pfam" id="PF10722">
    <property type="entry name" value="YbjN"/>
    <property type="match status" value="1"/>
</dbReference>
<gene>
    <name evidence="1" type="ORF">OSCT_3211</name>
</gene>
<dbReference type="InterPro" id="IPR019660">
    <property type="entry name" value="Put_sensory_transdc_reg_YbjN"/>
</dbReference>
<protein>
    <recommendedName>
        <fullName evidence="3">YbjN domain-containing protein</fullName>
    </recommendedName>
</protein>
<dbReference type="STRING" id="765420.OSCT_3211"/>
<comment type="caution">
    <text evidence="1">The sequence shown here is derived from an EMBL/GenBank/DDBJ whole genome shotgun (WGS) entry which is preliminary data.</text>
</comment>
<evidence type="ECO:0000313" key="1">
    <source>
        <dbReference type="EMBL" id="EFO78916.1"/>
    </source>
</evidence>
<organism evidence="1 2">
    <name type="scientific">Oscillochloris trichoides DG-6</name>
    <dbReference type="NCBI Taxonomy" id="765420"/>
    <lineage>
        <taxon>Bacteria</taxon>
        <taxon>Bacillati</taxon>
        <taxon>Chloroflexota</taxon>
        <taxon>Chloroflexia</taxon>
        <taxon>Chloroflexales</taxon>
        <taxon>Chloroflexineae</taxon>
        <taxon>Oscillochloridaceae</taxon>
        <taxon>Oscillochloris</taxon>
    </lineage>
</organism>
<name>E1IIR0_9CHLR</name>
<keyword evidence="2" id="KW-1185">Reference proteome</keyword>
<dbReference type="EMBL" id="ADVR01000142">
    <property type="protein sequence ID" value="EFO78916.1"/>
    <property type="molecule type" value="Genomic_DNA"/>
</dbReference>
<accession>E1IIR0</accession>